<dbReference type="Pfam" id="PF05721">
    <property type="entry name" value="PhyH"/>
    <property type="match status" value="1"/>
</dbReference>
<sequence length="251" mass="28317">MPLSKNQLFSYHELGWVVVKDVFDKATVEKIRSEFQGIDGKIAVMSLEEHAKMGVIASWEPDLPEGHPKVIQQLMGSDNISPTLHSLIRRRDIVDMVEQILGPEIELYHSKLLRKAPGVPGFFPWHQDYGYWHFGEKMPAQVNIAFAIERQTIANGCLNYVPGSHKIGLLNHLNFGGESFAWGLSKDFDQFNAIPVEYEAGDICIFGSLVIHGSEPNRTPEPARFNTVAYSVTRTHKDENARYEVLRTAKA</sequence>
<evidence type="ECO:0000313" key="1">
    <source>
        <dbReference type="EMBL" id="MDL5056598.1"/>
    </source>
</evidence>
<proteinExistence type="predicted"/>
<dbReference type="PANTHER" id="PTHR20883">
    <property type="entry name" value="PHYTANOYL-COA DIOXYGENASE DOMAIN CONTAINING 1"/>
    <property type="match status" value="1"/>
</dbReference>
<dbReference type="Proteomes" id="UP001230986">
    <property type="component" value="Unassembled WGS sequence"/>
</dbReference>
<dbReference type="PANTHER" id="PTHR20883:SF48">
    <property type="entry name" value="ECTOINE DIOXYGENASE"/>
    <property type="match status" value="1"/>
</dbReference>
<comment type="caution">
    <text evidence="1">The sequence shown here is derived from an EMBL/GenBank/DDBJ whole genome shotgun (WGS) entry which is preliminary data.</text>
</comment>
<name>A0ABT7LX60_9CYAN</name>
<dbReference type="RefSeq" id="WP_284474913.1">
    <property type="nucleotide sequence ID" value="NZ_JASVEJ010000015.1"/>
</dbReference>
<accession>A0ABT7LX60</accession>
<dbReference type="Gene3D" id="2.60.120.620">
    <property type="entry name" value="q2cbj1_9rhob like domain"/>
    <property type="match status" value="1"/>
</dbReference>
<reference evidence="1 2" key="1">
    <citation type="submission" date="2023-06" db="EMBL/GenBank/DDBJ databases">
        <title>Whole genome sequence of Oscillatoria calcuttensis NRMC-F 0142.</title>
        <authorList>
            <person name="Shakena Fathima T."/>
            <person name="Muralitharan G."/>
            <person name="Thajuddin N."/>
        </authorList>
    </citation>
    <scope>NUCLEOTIDE SEQUENCE [LARGE SCALE GENOMIC DNA]</scope>
    <source>
        <strain evidence="1 2">NRMC-F 0142</strain>
    </source>
</reference>
<dbReference type="EMBL" id="JASVEJ010000015">
    <property type="protein sequence ID" value="MDL5056598.1"/>
    <property type="molecule type" value="Genomic_DNA"/>
</dbReference>
<dbReference type="GO" id="GO:0051213">
    <property type="term" value="F:dioxygenase activity"/>
    <property type="evidence" value="ECO:0007669"/>
    <property type="project" value="UniProtKB-KW"/>
</dbReference>
<keyword evidence="2" id="KW-1185">Reference proteome</keyword>
<gene>
    <name evidence="1" type="ORF">QQ055_03815</name>
</gene>
<keyword evidence="1" id="KW-0223">Dioxygenase</keyword>
<dbReference type="SUPFAM" id="SSF51197">
    <property type="entry name" value="Clavaminate synthase-like"/>
    <property type="match status" value="1"/>
</dbReference>
<dbReference type="InterPro" id="IPR008775">
    <property type="entry name" value="Phytyl_CoA_dOase-like"/>
</dbReference>
<protein>
    <submittedName>
        <fullName evidence="1">Phytanoyl-CoA dioxygenase family protein</fullName>
    </submittedName>
</protein>
<organism evidence="1 2">
    <name type="scientific">Geitlerinema calcuttense NRMC-F 0142</name>
    <dbReference type="NCBI Taxonomy" id="2922238"/>
    <lineage>
        <taxon>Bacteria</taxon>
        <taxon>Bacillati</taxon>
        <taxon>Cyanobacteriota</taxon>
        <taxon>Cyanophyceae</taxon>
        <taxon>Geitlerinematales</taxon>
        <taxon>Geitlerinemataceae</taxon>
        <taxon>Geitlerinema</taxon>
    </lineage>
</organism>
<evidence type="ECO:0000313" key="2">
    <source>
        <dbReference type="Proteomes" id="UP001230986"/>
    </source>
</evidence>
<keyword evidence="1" id="KW-0560">Oxidoreductase</keyword>